<keyword evidence="3" id="KW-1185">Reference proteome</keyword>
<dbReference type="EMBL" id="VJMH01000748">
    <property type="protein sequence ID" value="KAF0714588.1"/>
    <property type="molecule type" value="Genomic_DNA"/>
</dbReference>
<evidence type="ECO:0000313" key="3">
    <source>
        <dbReference type="Proteomes" id="UP000332933"/>
    </source>
</evidence>
<gene>
    <name evidence="2" type="primary">Aste57867_3800</name>
    <name evidence="1" type="ORF">As57867_003789</name>
    <name evidence="2" type="ORF">ASTE57867_3800</name>
</gene>
<evidence type="ECO:0000313" key="1">
    <source>
        <dbReference type="EMBL" id="KAF0714588.1"/>
    </source>
</evidence>
<reference evidence="2 3" key="1">
    <citation type="submission" date="2019-03" db="EMBL/GenBank/DDBJ databases">
        <authorList>
            <person name="Gaulin E."/>
            <person name="Dumas B."/>
        </authorList>
    </citation>
    <scope>NUCLEOTIDE SEQUENCE [LARGE SCALE GENOMIC DNA]</scope>
    <source>
        <strain evidence="2">CBS 568.67</strain>
    </source>
</reference>
<dbReference type="Proteomes" id="UP000332933">
    <property type="component" value="Unassembled WGS sequence"/>
</dbReference>
<proteinExistence type="predicted"/>
<dbReference type="EMBL" id="CAADRA010000748">
    <property type="protein sequence ID" value="VFT80949.1"/>
    <property type="molecule type" value="Genomic_DNA"/>
</dbReference>
<protein>
    <submittedName>
        <fullName evidence="2">Aste57867_3800 protein</fullName>
    </submittedName>
</protein>
<accession>A0A485KAC6</accession>
<name>A0A485KAC6_9STRA</name>
<dbReference type="AlphaFoldDB" id="A0A485KAC6"/>
<reference evidence="1" key="2">
    <citation type="submission" date="2019-06" db="EMBL/GenBank/DDBJ databases">
        <title>Genomics analysis of Aphanomyces spp. identifies a new class of oomycete effector associated with host adaptation.</title>
        <authorList>
            <person name="Gaulin E."/>
        </authorList>
    </citation>
    <scope>NUCLEOTIDE SEQUENCE</scope>
    <source>
        <strain evidence="1">CBS 578.67</strain>
    </source>
</reference>
<organism evidence="2 3">
    <name type="scientific">Aphanomyces stellatus</name>
    <dbReference type="NCBI Taxonomy" id="120398"/>
    <lineage>
        <taxon>Eukaryota</taxon>
        <taxon>Sar</taxon>
        <taxon>Stramenopiles</taxon>
        <taxon>Oomycota</taxon>
        <taxon>Saprolegniomycetes</taxon>
        <taxon>Saprolegniales</taxon>
        <taxon>Verrucalvaceae</taxon>
        <taxon>Aphanomyces</taxon>
    </lineage>
</organism>
<sequence>MATAQSRERRRRSEALRQRRVRVEKKVEQSLLQAEIQHLQEELARMIHPKRGATCDSSFDRATDVLVAFSRSLRAECATQHQLARALVAWVASHTPQPGLAPRPSWMDSTLLDDPLARRHGYQWLSERVYNNAASVFAQPSSCDSAVEDAIQFVVHTGKDSDGRLSIAAFESQDQHTFFYNYKDVAHALWSCIEQNSFVEMTIVSGSEVRWLLVVDTVSDRLVYHCGFNHGTRTNVRRLQCLFESPERIVMAYNFLAHDERFPLAPGELRSPGYGWTIFERVTDSITFVRHATLHYAPLTTTGVASLEAIGRLFGQSGVDHCEAYIERIRSIAERTAVHGFESVNRKFEALLDARYGHTMD</sequence>
<evidence type="ECO:0000313" key="2">
    <source>
        <dbReference type="EMBL" id="VFT80949.1"/>
    </source>
</evidence>